<name>A0A0D6EQ89_SPOSA</name>
<dbReference type="InterPro" id="IPR039574">
    <property type="entry name" value="OGFr"/>
</dbReference>
<dbReference type="GO" id="GO:0016020">
    <property type="term" value="C:membrane"/>
    <property type="evidence" value="ECO:0007669"/>
    <property type="project" value="InterPro"/>
</dbReference>
<keyword evidence="4" id="KW-1185">Reference proteome</keyword>
<dbReference type="OrthoDB" id="9030204at2759"/>
<gene>
    <name evidence="3" type="primary">SPOSA6832_03744</name>
</gene>
<evidence type="ECO:0000256" key="1">
    <source>
        <dbReference type="ARBA" id="ARBA00010365"/>
    </source>
</evidence>
<dbReference type="InterPro" id="IPR006757">
    <property type="entry name" value="OGF_rcpt"/>
</dbReference>
<proteinExistence type="inferred from homology"/>
<feature type="domain" description="Opioid growth factor receptor (OGFr) conserved" evidence="2">
    <location>
        <begin position="44"/>
        <end position="130"/>
    </location>
</feature>
<dbReference type="Proteomes" id="UP000243876">
    <property type="component" value="Unassembled WGS sequence"/>
</dbReference>
<feature type="domain" description="Opioid growth factor receptor (OGFr) conserved" evidence="2">
    <location>
        <begin position="152"/>
        <end position="269"/>
    </location>
</feature>
<sequence>MHRLFRAASPPIDSSALAARKIPSNLPSDIMAFLFHYPSRSSDRSASANLAFYQNRAAAHPRRLKVNELQDELRGNWGELEGRHDFIQWLFPIREQGVNSMAQPLELHEIEAIKTDPTAMERLMESYVLLSISNLAHRPRSSCIAANKRLPHFSNSYRIMLAFYGMRLVSETTGELTREESTPAPDSASFVRRYANLERNMHNFLRITRILKCMDEFGLARHPPSFLLFILAEQSTHGHLTSPALVRSMDNYWRWCVRDDKDRQFVVQKVDEVRRGGTWTENEYVRWVRKRAEET</sequence>
<evidence type="ECO:0000313" key="4">
    <source>
        <dbReference type="Proteomes" id="UP000243876"/>
    </source>
</evidence>
<dbReference type="PANTHER" id="PTHR14015:SF2">
    <property type="entry name" value="OPIOID GROWTH FACTOR RECEPTOR (OGFR) CONSERVED DOMAIN-CONTAINING PROTEIN"/>
    <property type="match status" value="1"/>
</dbReference>
<dbReference type="EMBL" id="CENE01000019">
    <property type="protein sequence ID" value="CEQ41998.1"/>
    <property type="molecule type" value="Genomic_DNA"/>
</dbReference>
<dbReference type="PANTHER" id="PTHR14015">
    <property type="entry name" value="OPIOID GROWTH FACTOR RECEPTOR OGFR ZETA-TYPE OPIOID RECEPTOR"/>
    <property type="match status" value="1"/>
</dbReference>
<dbReference type="AlphaFoldDB" id="A0A0D6EQ89"/>
<accession>A0A0D6EQ89</accession>
<evidence type="ECO:0000259" key="2">
    <source>
        <dbReference type="Pfam" id="PF04664"/>
    </source>
</evidence>
<protein>
    <submittedName>
        <fullName evidence="3">SPOSA6832_03744-mRNA-1:cds</fullName>
    </submittedName>
</protein>
<reference evidence="4" key="1">
    <citation type="submission" date="2015-02" db="EMBL/GenBank/DDBJ databases">
        <authorList>
            <person name="Gon?alves P."/>
        </authorList>
    </citation>
    <scope>NUCLEOTIDE SEQUENCE [LARGE SCALE GENOMIC DNA]</scope>
</reference>
<dbReference type="Pfam" id="PF04664">
    <property type="entry name" value="OGFr_N"/>
    <property type="match status" value="2"/>
</dbReference>
<evidence type="ECO:0000313" key="3">
    <source>
        <dbReference type="EMBL" id="CEQ41998.1"/>
    </source>
</evidence>
<dbReference type="GO" id="GO:0140625">
    <property type="term" value="F:opioid growth factor receptor activity"/>
    <property type="evidence" value="ECO:0007669"/>
    <property type="project" value="InterPro"/>
</dbReference>
<comment type="similarity">
    <text evidence="1">Belongs to the opioid growth factor receptor family.</text>
</comment>
<organism evidence="3 4">
    <name type="scientific">Sporidiobolus salmonicolor</name>
    <name type="common">Yeast-like fungus</name>
    <name type="synonym">Sporobolomyces salmonicolor</name>
    <dbReference type="NCBI Taxonomy" id="5005"/>
    <lineage>
        <taxon>Eukaryota</taxon>
        <taxon>Fungi</taxon>
        <taxon>Dikarya</taxon>
        <taxon>Basidiomycota</taxon>
        <taxon>Pucciniomycotina</taxon>
        <taxon>Microbotryomycetes</taxon>
        <taxon>Sporidiobolales</taxon>
        <taxon>Sporidiobolaceae</taxon>
        <taxon>Sporobolomyces</taxon>
    </lineage>
</organism>